<name>A0ABV2GB00_9BACL</name>
<sequence>MGNERLKMMILAALFAALMGVGAQIIIPVPPVPFTAQTLVLPLMAVILGKRYGTLAATLYVLLGAIGIPVFAGMKAGLGIIFGPTGGFILSYIPAAFLIGFIFEKGGGRTAAGIAATVVGALFVLLAGSVWLKYMAGLSWTGAFAGGMIPFIIPDMVKAIFAAVFGVLVRKRLETARLLPAALR</sequence>
<keyword evidence="2" id="KW-0813">Transport</keyword>
<dbReference type="Gene3D" id="1.10.1760.20">
    <property type="match status" value="1"/>
</dbReference>
<dbReference type="PIRSF" id="PIRSF016661">
    <property type="entry name" value="BioY"/>
    <property type="match status" value="1"/>
</dbReference>
<evidence type="ECO:0000256" key="1">
    <source>
        <dbReference type="ARBA" id="ARBA00010692"/>
    </source>
</evidence>
<keyword evidence="3" id="KW-0812">Transmembrane</keyword>
<evidence type="ECO:0000313" key="5">
    <source>
        <dbReference type="Proteomes" id="UP001549099"/>
    </source>
</evidence>
<comment type="similarity">
    <text evidence="1 2">Belongs to the BioY family.</text>
</comment>
<dbReference type="RefSeq" id="WP_354196659.1">
    <property type="nucleotide sequence ID" value="NZ_JBEPLW010000008.1"/>
</dbReference>
<keyword evidence="5" id="KW-1185">Reference proteome</keyword>
<keyword evidence="3" id="KW-1133">Transmembrane helix</keyword>
<dbReference type="EMBL" id="JBEPLW010000008">
    <property type="protein sequence ID" value="MET3575466.1"/>
    <property type="molecule type" value="Genomic_DNA"/>
</dbReference>
<keyword evidence="2" id="KW-1003">Cell membrane</keyword>
<protein>
    <recommendedName>
        <fullName evidence="2">Biotin transporter</fullName>
    </recommendedName>
</protein>
<keyword evidence="2 3" id="KW-0472">Membrane</keyword>
<dbReference type="PANTHER" id="PTHR34295">
    <property type="entry name" value="BIOTIN TRANSPORTER BIOY"/>
    <property type="match status" value="1"/>
</dbReference>
<organism evidence="4 5">
    <name type="scientific">Bhargavaea ullalensis</name>
    <dbReference type="NCBI Taxonomy" id="1265685"/>
    <lineage>
        <taxon>Bacteria</taxon>
        <taxon>Bacillati</taxon>
        <taxon>Bacillota</taxon>
        <taxon>Bacilli</taxon>
        <taxon>Bacillales</taxon>
        <taxon>Caryophanaceae</taxon>
        <taxon>Bhargavaea</taxon>
    </lineage>
</organism>
<reference evidence="4 5" key="1">
    <citation type="submission" date="2024-06" db="EMBL/GenBank/DDBJ databases">
        <title>Genomic Encyclopedia of Type Strains, Phase IV (KMG-IV): sequencing the most valuable type-strain genomes for metagenomic binning, comparative biology and taxonomic classification.</title>
        <authorList>
            <person name="Goeker M."/>
        </authorList>
    </citation>
    <scope>NUCLEOTIDE SEQUENCE [LARGE SCALE GENOMIC DNA]</scope>
    <source>
        <strain evidence="4 5">DSM 26128</strain>
    </source>
</reference>
<comment type="subcellular location">
    <subcellularLocation>
        <location evidence="2">Cell membrane</location>
        <topology evidence="2">Multi-pass membrane protein</topology>
    </subcellularLocation>
</comment>
<evidence type="ECO:0000313" key="4">
    <source>
        <dbReference type="EMBL" id="MET3575466.1"/>
    </source>
</evidence>
<feature type="transmembrane region" description="Helical" evidence="3">
    <location>
        <begin position="56"/>
        <end position="74"/>
    </location>
</feature>
<feature type="transmembrane region" description="Helical" evidence="3">
    <location>
        <begin position="110"/>
        <end position="132"/>
    </location>
</feature>
<accession>A0ABV2GB00</accession>
<evidence type="ECO:0000256" key="2">
    <source>
        <dbReference type="PIRNR" id="PIRNR016661"/>
    </source>
</evidence>
<proteinExistence type="inferred from homology"/>
<comment type="caution">
    <text evidence="4">The sequence shown here is derived from an EMBL/GenBank/DDBJ whole genome shotgun (WGS) entry which is preliminary data.</text>
</comment>
<dbReference type="InterPro" id="IPR003784">
    <property type="entry name" value="BioY"/>
</dbReference>
<gene>
    <name evidence="4" type="ORF">ABID49_001371</name>
</gene>
<feature type="transmembrane region" description="Helical" evidence="3">
    <location>
        <begin position="80"/>
        <end position="103"/>
    </location>
</feature>
<dbReference type="Proteomes" id="UP001549099">
    <property type="component" value="Unassembled WGS sequence"/>
</dbReference>
<evidence type="ECO:0000256" key="3">
    <source>
        <dbReference type="SAM" id="Phobius"/>
    </source>
</evidence>
<dbReference type="Pfam" id="PF02632">
    <property type="entry name" value="BioY"/>
    <property type="match status" value="1"/>
</dbReference>
<dbReference type="PANTHER" id="PTHR34295:SF1">
    <property type="entry name" value="BIOTIN TRANSPORTER BIOY"/>
    <property type="match status" value="1"/>
</dbReference>
<feature type="transmembrane region" description="Helical" evidence="3">
    <location>
        <begin position="144"/>
        <end position="169"/>
    </location>
</feature>